<dbReference type="RefSeq" id="WP_207393047.1">
    <property type="nucleotide sequence ID" value="NZ_JAGKLY010000001.1"/>
</dbReference>
<dbReference type="SUPFAM" id="SSF53927">
    <property type="entry name" value="Cytidine deaminase-like"/>
    <property type="match status" value="1"/>
</dbReference>
<organism evidence="3 4">
    <name type="scientific">Providencia huaxiensis</name>
    <dbReference type="NCBI Taxonomy" id="2027290"/>
    <lineage>
        <taxon>Bacteria</taxon>
        <taxon>Pseudomonadati</taxon>
        <taxon>Pseudomonadota</taxon>
        <taxon>Gammaproteobacteria</taxon>
        <taxon>Enterobacterales</taxon>
        <taxon>Morganellaceae</taxon>
        <taxon>Providencia</taxon>
    </lineage>
</organism>
<dbReference type="AlphaFoldDB" id="A0A8I2AED2"/>
<dbReference type="InterPro" id="IPR002125">
    <property type="entry name" value="CMP_dCMP_dom"/>
</dbReference>
<evidence type="ECO:0000313" key="3">
    <source>
        <dbReference type="EMBL" id="MBQ0267490.1"/>
    </source>
</evidence>
<protein>
    <submittedName>
        <fullName evidence="3">Cytidine deaminase</fullName>
    </submittedName>
</protein>
<proteinExistence type="inferred from homology"/>
<evidence type="ECO:0000256" key="1">
    <source>
        <dbReference type="ARBA" id="ARBA00006576"/>
    </source>
</evidence>
<dbReference type="Proteomes" id="UP000674270">
    <property type="component" value="Unassembled WGS sequence"/>
</dbReference>
<dbReference type="InterPro" id="IPR050202">
    <property type="entry name" value="Cyt/Deoxycyt_deaminase"/>
</dbReference>
<dbReference type="GO" id="GO:0004126">
    <property type="term" value="F:cytidine deaminase activity"/>
    <property type="evidence" value="ECO:0007669"/>
    <property type="project" value="UniProtKB-ARBA"/>
</dbReference>
<dbReference type="GO" id="GO:0005829">
    <property type="term" value="C:cytosol"/>
    <property type="evidence" value="ECO:0007669"/>
    <property type="project" value="TreeGrafter"/>
</dbReference>
<dbReference type="GO" id="GO:0072527">
    <property type="term" value="P:pyrimidine-containing compound metabolic process"/>
    <property type="evidence" value="ECO:0007669"/>
    <property type="project" value="UniProtKB-ARBA"/>
</dbReference>
<accession>A0A8I2AED2</accession>
<comment type="caution">
    <text evidence="3">The sequence shown here is derived from an EMBL/GenBank/DDBJ whole genome shotgun (WGS) entry which is preliminary data.</text>
</comment>
<sequence>MLKHLIEVAKQYAKPATFNGYIETGYVASALETEDGEIYSGISIDSACSLGFCAEHAAIADMLKNGKSVIKAIVAVDASGCIVPPCGRCRELLSQLSDKNQSTVVAVNEYTQVTLAELMPYDWKATRC</sequence>
<dbReference type="GO" id="GO:0055086">
    <property type="term" value="P:nucleobase-containing small molecule metabolic process"/>
    <property type="evidence" value="ECO:0007669"/>
    <property type="project" value="UniProtKB-ARBA"/>
</dbReference>
<comment type="similarity">
    <text evidence="1">Belongs to the cytidine and deoxycytidylate deaminase family.</text>
</comment>
<name>A0A8I2AED2_9GAMM</name>
<feature type="domain" description="CMP/dCMP-type deaminase" evidence="2">
    <location>
        <begin position="1"/>
        <end position="126"/>
    </location>
</feature>
<dbReference type="CDD" id="cd01283">
    <property type="entry name" value="cytidine_deaminase"/>
    <property type="match status" value="1"/>
</dbReference>
<dbReference type="PROSITE" id="PS51747">
    <property type="entry name" value="CYT_DCMP_DEAMINASES_2"/>
    <property type="match status" value="1"/>
</dbReference>
<dbReference type="Pfam" id="PF00383">
    <property type="entry name" value="dCMP_cyt_deam_1"/>
    <property type="match status" value="1"/>
</dbReference>
<dbReference type="Gene3D" id="3.40.140.10">
    <property type="entry name" value="Cytidine Deaminase, domain 2"/>
    <property type="match status" value="1"/>
</dbReference>
<dbReference type="EMBL" id="JAGKLY010000001">
    <property type="protein sequence ID" value="MBQ0267490.1"/>
    <property type="molecule type" value="Genomic_DNA"/>
</dbReference>
<reference evidence="3" key="1">
    <citation type="submission" date="2021-03" db="EMBL/GenBank/DDBJ databases">
        <authorList>
            <person name="Stanton E."/>
        </authorList>
    </citation>
    <scope>NUCLEOTIDE SEQUENCE</scope>
    <source>
        <strain evidence="3">2020EL-00113</strain>
    </source>
</reference>
<dbReference type="PANTHER" id="PTHR11644:SF2">
    <property type="entry name" value="CYTIDINE DEAMINASE"/>
    <property type="match status" value="1"/>
</dbReference>
<dbReference type="PANTHER" id="PTHR11644">
    <property type="entry name" value="CYTIDINE DEAMINASE"/>
    <property type="match status" value="1"/>
</dbReference>
<gene>
    <name evidence="3" type="ORF">J7T18_04135</name>
</gene>
<evidence type="ECO:0000313" key="4">
    <source>
        <dbReference type="Proteomes" id="UP000674270"/>
    </source>
</evidence>
<evidence type="ECO:0000259" key="2">
    <source>
        <dbReference type="PROSITE" id="PS51747"/>
    </source>
</evidence>
<dbReference type="InterPro" id="IPR016193">
    <property type="entry name" value="Cytidine_deaminase-like"/>
</dbReference>
<dbReference type="GO" id="GO:0008270">
    <property type="term" value="F:zinc ion binding"/>
    <property type="evidence" value="ECO:0007669"/>
    <property type="project" value="TreeGrafter"/>
</dbReference>